<dbReference type="PANTHER" id="PTHR10204:SF34">
    <property type="entry name" value="NAD(P)H DEHYDROGENASE [QUINONE] 1 ISOFORM 1"/>
    <property type="match status" value="1"/>
</dbReference>
<dbReference type="GO" id="GO:0003955">
    <property type="term" value="F:NAD(P)H dehydrogenase (quinone) activity"/>
    <property type="evidence" value="ECO:0007669"/>
    <property type="project" value="TreeGrafter"/>
</dbReference>
<dbReference type="SUPFAM" id="SSF52218">
    <property type="entry name" value="Flavoproteins"/>
    <property type="match status" value="1"/>
</dbReference>
<sequence length="201" mass="22544">MKTLIVYAHPRKESFCQGILETAVSALSVDGNEVVVRDLCAMSFDPVLKAEETIHVKDGKFVRDLEAPLADVKIEQDLIIEADLLVYIFPIWWNAMPAIMKGYVDRVFAHGFFYNMDGSPDARLINKRAYMISTTGQPQEASDTNGLNDAIRRLSSEWMFSDNNGIKLAGHDIYGSVPYLEEERLAVILDTVEANLSQLLD</sequence>
<dbReference type="InterPro" id="IPR003680">
    <property type="entry name" value="Flavodoxin_fold"/>
</dbReference>
<comment type="caution">
    <text evidence="4">The sequence shown here is derived from an EMBL/GenBank/DDBJ whole genome shotgun (WGS) entry which is preliminary data.</text>
</comment>
<gene>
    <name evidence="4" type="ORF">I6N95_23115</name>
</gene>
<proteinExistence type="inferred from homology"/>
<organism evidence="4 5">
    <name type="scientific">Vagococcus allomyrinae</name>
    <dbReference type="NCBI Taxonomy" id="2794353"/>
    <lineage>
        <taxon>Bacteria</taxon>
        <taxon>Bacillati</taxon>
        <taxon>Bacillota</taxon>
        <taxon>Bacilli</taxon>
        <taxon>Lactobacillales</taxon>
        <taxon>Enterococcaceae</taxon>
        <taxon>Vagococcus</taxon>
    </lineage>
</organism>
<name>A0A940P8Y9_9ENTE</name>
<keyword evidence="5" id="KW-1185">Reference proteome</keyword>
<comment type="similarity">
    <text evidence="1">Belongs to the NAD(P)H dehydrogenase (quinone) family.</text>
</comment>
<dbReference type="InterPro" id="IPR051545">
    <property type="entry name" value="NAD(P)H_dehydrogenase_qn"/>
</dbReference>
<accession>A0A940P8Y9</accession>
<dbReference type="PANTHER" id="PTHR10204">
    <property type="entry name" value="NAD P H OXIDOREDUCTASE-RELATED"/>
    <property type="match status" value="1"/>
</dbReference>
<evidence type="ECO:0000256" key="2">
    <source>
        <dbReference type="ARBA" id="ARBA00023002"/>
    </source>
</evidence>
<reference evidence="4" key="1">
    <citation type="submission" date="2020-12" db="EMBL/GenBank/DDBJ databases">
        <title>Vagococcus allomyrinae sp. nov. and Enterococcus lavae sp. nov., isolated from the larvae of Allomyrina dichotoma.</title>
        <authorList>
            <person name="Lee S.D."/>
        </authorList>
    </citation>
    <scope>NUCLEOTIDE SEQUENCE</scope>
    <source>
        <strain evidence="4">BWB3-3</strain>
    </source>
</reference>
<evidence type="ECO:0000256" key="1">
    <source>
        <dbReference type="ARBA" id="ARBA00006252"/>
    </source>
</evidence>
<dbReference type="RefSeq" id="WP_209531888.1">
    <property type="nucleotide sequence ID" value="NZ_JAEEGA010000020.1"/>
</dbReference>
<keyword evidence="2" id="KW-0560">Oxidoreductase</keyword>
<feature type="domain" description="Flavodoxin-like fold" evidence="3">
    <location>
        <begin position="1"/>
        <end position="149"/>
    </location>
</feature>
<dbReference type="GO" id="GO:0005829">
    <property type="term" value="C:cytosol"/>
    <property type="evidence" value="ECO:0007669"/>
    <property type="project" value="TreeGrafter"/>
</dbReference>
<dbReference type="AlphaFoldDB" id="A0A940P8Y9"/>
<evidence type="ECO:0000313" key="4">
    <source>
        <dbReference type="EMBL" id="MBP1043924.1"/>
    </source>
</evidence>
<protein>
    <submittedName>
        <fullName evidence="4">NAD(P)H-dependent oxidoreductase</fullName>
    </submittedName>
</protein>
<dbReference type="InterPro" id="IPR029039">
    <property type="entry name" value="Flavoprotein-like_sf"/>
</dbReference>
<evidence type="ECO:0000313" key="5">
    <source>
        <dbReference type="Proteomes" id="UP000674938"/>
    </source>
</evidence>
<dbReference type="Gene3D" id="3.40.50.360">
    <property type="match status" value="1"/>
</dbReference>
<dbReference type="Proteomes" id="UP000674938">
    <property type="component" value="Unassembled WGS sequence"/>
</dbReference>
<dbReference type="EMBL" id="JAEEGA010000020">
    <property type="protein sequence ID" value="MBP1043924.1"/>
    <property type="molecule type" value="Genomic_DNA"/>
</dbReference>
<evidence type="ECO:0000259" key="3">
    <source>
        <dbReference type="Pfam" id="PF02525"/>
    </source>
</evidence>
<dbReference type="Pfam" id="PF02525">
    <property type="entry name" value="Flavodoxin_2"/>
    <property type="match status" value="1"/>
</dbReference>